<comment type="caution">
    <text evidence="5">The sequence shown here is derived from an EMBL/GenBank/DDBJ whole genome shotgun (WGS) entry which is preliminary data.</text>
</comment>
<dbReference type="InterPro" id="IPR041577">
    <property type="entry name" value="RT_RNaseH_2"/>
</dbReference>
<accession>A0AAD8Z1C6</accession>
<dbReference type="EC" id="3.1.26.4" evidence="2"/>
<keyword evidence="6" id="KW-1185">Reference proteome</keyword>
<dbReference type="CDD" id="cd01647">
    <property type="entry name" value="RT_LTR"/>
    <property type="match status" value="1"/>
</dbReference>
<dbReference type="InterPro" id="IPR043502">
    <property type="entry name" value="DNA/RNA_pol_sf"/>
</dbReference>
<dbReference type="Pfam" id="PF00078">
    <property type="entry name" value="RVT_1"/>
    <property type="match status" value="1"/>
</dbReference>
<dbReference type="InterPro" id="IPR050951">
    <property type="entry name" value="Retrovirus_Pol_polyprotein"/>
</dbReference>
<evidence type="ECO:0000259" key="4">
    <source>
        <dbReference type="PROSITE" id="PS50878"/>
    </source>
</evidence>
<dbReference type="Gene3D" id="3.30.70.270">
    <property type="match status" value="2"/>
</dbReference>
<evidence type="ECO:0000313" key="6">
    <source>
        <dbReference type="Proteomes" id="UP001239994"/>
    </source>
</evidence>
<dbReference type="InterPro" id="IPR043128">
    <property type="entry name" value="Rev_trsase/Diguanyl_cyclase"/>
</dbReference>
<dbReference type="SUPFAM" id="SSF56672">
    <property type="entry name" value="DNA/RNA polymerases"/>
    <property type="match status" value="1"/>
</dbReference>
<feature type="domain" description="Reverse transcriptase" evidence="4">
    <location>
        <begin position="1"/>
        <end position="117"/>
    </location>
</feature>
<sequence>MKLDLRSAYKFIGIKEGDEWKTAFSTSTGHYDYLVQPYGLAMALSIFQAYINEVLREFLGRSVVAYIDDIWIYSPSRNQHVRDVWAMLQTLLENHLYCKAEKCEFHHKEVDFLGYAIQQGSVSMQPGKVEAVKMWPRPLTRKALQHFLSFANFYRRFITDQLRGPVQRFKWTQEVNKALEELKNAFATTPILQQPDPERPFVMEVDASDMGVGAVLWQHPGERGGLRPIAYFSRKLSSAERNYGVGDRELLAMKLAFEE</sequence>
<reference evidence="5" key="1">
    <citation type="submission" date="2023-03" db="EMBL/GenBank/DDBJ databases">
        <title>Electrophorus voltai genome.</title>
        <authorList>
            <person name="Bian C."/>
        </authorList>
    </citation>
    <scope>NUCLEOTIDE SEQUENCE</scope>
    <source>
        <strain evidence="5">CB-2022</strain>
        <tissue evidence="5">Muscle</tissue>
    </source>
</reference>
<name>A0AAD8Z1C6_9TELE</name>
<keyword evidence="3" id="KW-0511">Multifunctional enzyme</keyword>
<dbReference type="FunFam" id="3.30.70.270:FF:000003">
    <property type="entry name" value="Transposon Ty3-G Gag-Pol polyprotein"/>
    <property type="match status" value="1"/>
</dbReference>
<organism evidence="5 6">
    <name type="scientific">Electrophorus voltai</name>
    <dbReference type="NCBI Taxonomy" id="2609070"/>
    <lineage>
        <taxon>Eukaryota</taxon>
        <taxon>Metazoa</taxon>
        <taxon>Chordata</taxon>
        <taxon>Craniata</taxon>
        <taxon>Vertebrata</taxon>
        <taxon>Euteleostomi</taxon>
        <taxon>Actinopterygii</taxon>
        <taxon>Neopterygii</taxon>
        <taxon>Teleostei</taxon>
        <taxon>Ostariophysi</taxon>
        <taxon>Gymnotiformes</taxon>
        <taxon>Gymnotoidei</taxon>
        <taxon>Gymnotidae</taxon>
        <taxon>Electrophorus</taxon>
    </lineage>
</organism>
<evidence type="ECO:0000256" key="1">
    <source>
        <dbReference type="ARBA" id="ARBA00010879"/>
    </source>
</evidence>
<gene>
    <name evidence="5" type="ORF">P4O66_002181</name>
</gene>
<dbReference type="EMBL" id="JAROKS010000020">
    <property type="protein sequence ID" value="KAK1791157.1"/>
    <property type="molecule type" value="Genomic_DNA"/>
</dbReference>
<evidence type="ECO:0000256" key="2">
    <source>
        <dbReference type="ARBA" id="ARBA00012180"/>
    </source>
</evidence>
<dbReference type="PROSITE" id="PS50878">
    <property type="entry name" value="RT_POL"/>
    <property type="match status" value="1"/>
</dbReference>
<dbReference type="FunFam" id="3.10.20.370:FF:000001">
    <property type="entry name" value="Retrovirus-related Pol polyprotein from transposon 17.6-like protein"/>
    <property type="match status" value="1"/>
</dbReference>
<dbReference type="AlphaFoldDB" id="A0AAD8Z1C6"/>
<evidence type="ECO:0000256" key="3">
    <source>
        <dbReference type="ARBA" id="ARBA00023268"/>
    </source>
</evidence>
<dbReference type="Pfam" id="PF17919">
    <property type="entry name" value="RT_RNaseH_2"/>
    <property type="match status" value="1"/>
</dbReference>
<evidence type="ECO:0000313" key="5">
    <source>
        <dbReference type="EMBL" id="KAK1791157.1"/>
    </source>
</evidence>
<dbReference type="PANTHER" id="PTHR37984">
    <property type="entry name" value="PROTEIN CBG26694"/>
    <property type="match status" value="1"/>
</dbReference>
<proteinExistence type="inferred from homology"/>
<dbReference type="InterPro" id="IPR000477">
    <property type="entry name" value="RT_dom"/>
</dbReference>
<dbReference type="Proteomes" id="UP001239994">
    <property type="component" value="Unassembled WGS sequence"/>
</dbReference>
<comment type="similarity">
    <text evidence="1">Belongs to the beta type-B retroviral polymerase family. HERV class-II K(HML-2) pol subfamily.</text>
</comment>
<dbReference type="Gene3D" id="3.10.20.370">
    <property type="match status" value="1"/>
</dbReference>
<dbReference type="PANTHER" id="PTHR37984:SF5">
    <property type="entry name" value="PROTEIN NYNRIN-LIKE"/>
    <property type="match status" value="1"/>
</dbReference>
<protein>
    <recommendedName>
        <fullName evidence="2">ribonuclease H</fullName>
        <ecNumber evidence="2">3.1.26.4</ecNumber>
    </recommendedName>
</protein>
<dbReference type="GO" id="GO:0004523">
    <property type="term" value="F:RNA-DNA hybrid ribonuclease activity"/>
    <property type="evidence" value="ECO:0007669"/>
    <property type="project" value="UniProtKB-EC"/>
</dbReference>